<dbReference type="Proteomes" id="UP001205920">
    <property type="component" value="Unassembled WGS sequence"/>
</dbReference>
<evidence type="ECO:0000256" key="1">
    <source>
        <dbReference type="ARBA" id="ARBA00022679"/>
    </source>
</evidence>
<evidence type="ECO:0000259" key="3">
    <source>
        <dbReference type="PROSITE" id="PS51186"/>
    </source>
</evidence>
<name>A0AAW5HTB4_9CORY</name>
<dbReference type="PANTHER" id="PTHR43877">
    <property type="entry name" value="AMINOALKYLPHOSPHONATE N-ACETYLTRANSFERASE-RELATED-RELATED"/>
    <property type="match status" value="1"/>
</dbReference>
<dbReference type="CDD" id="cd04301">
    <property type="entry name" value="NAT_SF"/>
    <property type="match status" value="1"/>
</dbReference>
<proteinExistence type="predicted"/>
<dbReference type="RefSeq" id="WP_070362721.1">
    <property type="nucleotide sequence ID" value="NZ_JAEUWV010000003.1"/>
</dbReference>
<dbReference type="PROSITE" id="PS51186">
    <property type="entry name" value="GNAT"/>
    <property type="match status" value="1"/>
</dbReference>
<dbReference type="InterPro" id="IPR000182">
    <property type="entry name" value="GNAT_dom"/>
</dbReference>
<gene>
    <name evidence="4" type="ORF">JMN37_03820</name>
</gene>
<dbReference type="Pfam" id="PF00583">
    <property type="entry name" value="Acetyltransf_1"/>
    <property type="match status" value="1"/>
</dbReference>
<evidence type="ECO:0000256" key="2">
    <source>
        <dbReference type="ARBA" id="ARBA00023315"/>
    </source>
</evidence>
<dbReference type="Gene3D" id="3.40.630.30">
    <property type="match status" value="1"/>
</dbReference>
<evidence type="ECO:0000313" key="5">
    <source>
        <dbReference type="Proteomes" id="UP001205920"/>
    </source>
</evidence>
<dbReference type="AlphaFoldDB" id="A0AAW5HTB4"/>
<dbReference type="SUPFAM" id="SSF55729">
    <property type="entry name" value="Acyl-CoA N-acyltransferases (Nat)"/>
    <property type="match status" value="1"/>
</dbReference>
<dbReference type="InterPro" id="IPR016181">
    <property type="entry name" value="Acyl_CoA_acyltransferase"/>
</dbReference>
<evidence type="ECO:0000313" key="4">
    <source>
        <dbReference type="EMBL" id="MCO6394117.1"/>
    </source>
</evidence>
<protein>
    <submittedName>
        <fullName evidence="4">GNAT family N-acetyltransferase</fullName>
    </submittedName>
</protein>
<keyword evidence="5" id="KW-1185">Reference proteome</keyword>
<dbReference type="EMBL" id="JAEUWV010000003">
    <property type="protein sequence ID" value="MCO6394117.1"/>
    <property type="molecule type" value="Genomic_DNA"/>
</dbReference>
<accession>A0AAW5HTB4</accession>
<sequence>MYTLREARPEDRQAVVDVWDESGITQEWNDPPTDFDLAMESPGSTVLVAESPQGVVDGATIVGFDGHRGWIHMTGVRPNARGGGVGRLLSDGCVDWLRERKAPAVHLMVAEGNDAGRAFWEHLGYFKIEPPVYMISLED</sequence>
<organism evidence="4 5">
    <name type="scientific">Corynebacterium lipophilum</name>
    <dbReference type="NCBI Taxonomy" id="2804918"/>
    <lineage>
        <taxon>Bacteria</taxon>
        <taxon>Bacillati</taxon>
        <taxon>Actinomycetota</taxon>
        <taxon>Actinomycetes</taxon>
        <taxon>Mycobacteriales</taxon>
        <taxon>Corynebacteriaceae</taxon>
        <taxon>Corynebacterium</taxon>
    </lineage>
</organism>
<feature type="domain" description="N-acetyltransferase" evidence="3">
    <location>
        <begin position="2"/>
        <end position="139"/>
    </location>
</feature>
<keyword evidence="2" id="KW-0012">Acyltransferase</keyword>
<reference evidence="4 5" key="1">
    <citation type="submission" date="2021-01" db="EMBL/GenBank/DDBJ databases">
        <title>Identification and Characterization of Corynebacterium sp.</title>
        <authorList>
            <person name="Luo Q."/>
            <person name="Qu P."/>
            <person name="Chen Q."/>
        </authorList>
    </citation>
    <scope>NUCLEOTIDE SEQUENCE [LARGE SCALE GENOMIC DNA]</scope>
    <source>
        <strain evidence="4 5">MC-18</strain>
    </source>
</reference>
<comment type="caution">
    <text evidence="4">The sequence shown here is derived from an EMBL/GenBank/DDBJ whole genome shotgun (WGS) entry which is preliminary data.</text>
</comment>
<dbReference type="GO" id="GO:0016747">
    <property type="term" value="F:acyltransferase activity, transferring groups other than amino-acyl groups"/>
    <property type="evidence" value="ECO:0007669"/>
    <property type="project" value="InterPro"/>
</dbReference>
<keyword evidence="1" id="KW-0808">Transferase</keyword>
<dbReference type="InterPro" id="IPR050832">
    <property type="entry name" value="Bact_Acetyltransf"/>
</dbReference>